<keyword evidence="2" id="KW-0012">Acyltransferase</keyword>
<dbReference type="EMBL" id="JOTM01000024">
    <property type="protein sequence ID" value="KEK22853.1"/>
    <property type="molecule type" value="Genomic_DNA"/>
</dbReference>
<dbReference type="AlphaFoldDB" id="A0A073KKI9"/>
<evidence type="ECO:0000256" key="3">
    <source>
        <dbReference type="ARBA" id="ARBA00038502"/>
    </source>
</evidence>
<gene>
    <name evidence="5" type="ORF">BAGA_15840</name>
</gene>
<keyword evidence="6" id="KW-1185">Reference proteome</keyword>
<organism evidence="5 6">
    <name type="scientific">Bacillus gaemokensis</name>
    <dbReference type="NCBI Taxonomy" id="574375"/>
    <lineage>
        <taxon>Bacteria</taxon>
        <taxon>Bacillati</taxon>
        <taxon>Bacillota</taxon>
        <taxon>Bacilli</taxon>
        <taxon>Bacillales</taxon>
        <taxon>Bacillaceae</taxon>
        <taxon>Bacillus</taxon>
        <taxon>Bacillus cereus group</taxon>
    </lineage>
</organism>
<evidence type="ECO:0000256" key="1">
    <source>
        <dbReference type="ARBA" id="ARBA00022679"/>
    </source>
</evidence>
<name>A0A073KKI9_9BACI</name>
<dbReference type="Proteomes" id="UP000027778">
    <property type="component" value="Unassembled WGS sequence"/>
</dbReference>
<sequence>MLLNERLLLRELTNNDWIDVHKYASQDKVCEYQPWGPNKVEDSKDFVKQVIKDASQEPRTRYVFAIVHKDMESVVGAGELNIRDFTNKNGEIGYIVNPDYWGKGLATDVANLLIDFGFSELKLHRIYATCDPRNIGSSKVLEKVGMTKEGRIRENLLIKGGWRDSLLYSILENEWQE</sequence>
<dbReference type="InterPro" id="IPR051531">
    <property type="entry name" value="N-acetyltransferase"/>
</dbReference>
<comment type="caution">
    <text evidence="5">The sequence shown here is derived from an EMBL/GenBank/DDBJ whole genome shotgun (WGS) entry which is preliminary data.</text>
</comment>
<evidence type="ECO:0000259" key="4">
    <source>
        <dbReference type="PROSITE" id="PS51186"/>
    </source>
</evidence>
<comment type="similarity">
    <text evidence="3">Belongs to the acetyltransferase family. RimJ subfamily.</text>
</comment>
<protein>
    <submittedName>
        <fullName evidence="5">Acetyltransferase</fullName>
    </submittedName>
</protein>
<dbReference type="eggNOG" id="COG1670">
    <property type="taxonomic scope" value="Bacteria"/>
</dbReference>
<dbReference type="Gene3D" id="3.40.630.30">
    <property type="match status" value="1"/>
</dbReference>
<dbReference type="PANTHER" id="PTHR43792">
    <property type="entry name" value="GNAT FAMILY, PUTATIVE (AFU_ORTHOLOGUE AFUA_3G00765)-RELATED-RELATED"/>
    <property type="match status" value="1"/>
</dbReference>
<dbReference type="PROSITE" id="PS51186">
    <property type="entry name" value="GNAT"/>
    <property type="match status" value="1"/>
</dbReference>
<keyword evidence="1 5" id="KW-0808">Transferase</keyword>
<dbReference type="InterPro" id="IPR016181">
    <property type="entry name" value="Acyl_CoA_acyltransferase"/>
</dbReference>
<dbReference type="RefSeq" id="WP_033676699.1">
    <property type="nucleotide sequence ID" value="NZ_JOTM01000024.1"/>
</dbReference>
<dbReference type="OrthoDB" id="9785602at2"/>
<dbReference type="STRING" id="574375.AZF08_13140"/>
<dbReference type="CDD" id="cd04301">
    <property type="entry name" value="NAT_SF"/>
    <property type="match status" value="1"/>
</dbReference>
<dbReference type="PANTHER" id="PTHR43792:SF8">
    <property type="entry name" value="[RIBOSOMAL PROTEIN US5]-ALANINE N-ACETYLTRANSFERASE"/>
    <property type="match status" value="1"/>
</dbReference>
<dbReference type="InterPro" id="IPR000182">
    <property type="entry name" value="GNAT_dom"/>
</dbReference>
<accession>A0A073KKI9</accession>
<dbReference type="SUPFAM" id="SSF55729">
    <property type="entry name" value="Acyl-CoA N-acyltransferases (Nat)"/>
    <property type="match status" value="1"/>
</dbReference>
<proteinExistence type="inferred from homology"/>
<evidence type="ECO:0000313" key="5">
    <source>
        <dbReference type="EMBL" id="KEK22853.1"/>
    </source>
</evidence>
<reference evidence="5 6" key="1">
    <citation type="submission" date="2014-06" db="EMBL/GenBank/DDBJ databases">
        <title>Draft genome sequence of Bacillus gaemokensis JCM 15801 (MCCC 1A00707).</title>
        <authorList>
            <person name="Lai Q."/>
            <person name="Liu Y."/>
            <person name="Shao Z."/>
        </authorList>
    </citation>
    <scope>NUCLEOTIDE SEQUENCE [LARGE SCALE GENOMIC DNA]</scope>
    <source>
        <strain evidence="5 6">JCM 15801</strain>
    </source>
</reference>
<evidence type="ECO:0000313" key="6">
    <source>
        <dbReference type="Proteomes" id="UP000027778"/>
    </source>
</evidence>
<feature type="domain" description="N-acetyltransferase" evidence="4">
    <location>
        <begin position="7"/>
        <end position="169"/>
    </location>
</feature>
<dbReference type="GO" id="GO:0016747">
    <property type="term" value="F:acyltransferase activity, transferring groups other than amino-acyl groups"/>
    <property type="evidence" value="ECO:0007669"/>
    <property type="project" value="InterPro"/>
</dbReference>
<dbReference type="Pfam" id="PF13302">
    <property type="entry name" value="Acetyltransf_3"/>
    <property type="match status" value="1"/>
</dbReference>
<evidence type="ECO:0000256" key="2">
    <source>
        <dbReference type="ARBA" id="ARBA00023315"/>
    </source>
</evidence>